<feature type="domain" description="Thioredoxin" evidence="6">
    <location>
        <begin position="243"/>
        <end position="380"/>
    </location>
</feature>
<dbReference type="Proteomes" id="UP000309872">
    <property type="component" value="Unassembled WGS sequence"/>
</dbReference>
<keyword evidence="4" id="KW-0676">Redox-active center</keyword>
<dbReference type="GO" id="GO:0016209">
    <property type="term" value="F:antioxidant activity"/>
    <property type="evidence" value="ECO:0007669"/>
    <property type="project" value="InterPro"/>
</dbReference>
<dbReference type="PROSITE" id="PS51352">
    <property type="entry name" value="THIOREDOXIN_2"/>
    <property type="match status" value="1"/>
</dbReference>
<dbReference type="InterPro" id="IPR036249">
    <property type="entry name" value="Thioredoxin-like_sf"/>
</dbReference>
<feature type="signal peptide" evidence="5">
    <location>
        <begin position="1"/>
        <end position="23"/>
    </location>
</feature>
<dbReference type="GO" id="GO:0016491">
    <property type="term" value="F:oxidoreductase activity"/>
    <property type="evidence" value="ECO:0007669"/>
    <property type="project" value="InterPro"/>
</dbReference>
<dbReference type="AlphaFoldDB" id="A0A4U0GU25"/>
<dbReference type="InterPro" id="IPR000866">
    <property type="entry name" value="AhpC/TSA"/>
</dbReference>
<keyword evidence="8" id="KW-1185">Reference proteome</keyword>
<dbReference type="CDD" id="cd02966">
    <property type="entry name" value="TlpA_like_family"/>
    <property type="match status" value="1"/>
</dbReference>
<dbReference type="InterPro" id="IPR013766">
    <property type="entry name" value="Thioredoxin_domain"/>
</dbReference>
<protein>
    <submittedName>
        <fullName evidence="7">TlpA family protein disulfide reductase</fullName>
    </submittedName>
</protein>
<dbReference type="GO" id="GO:0017004">
    <property type="term" value="P:cytochrome complex assembly"/>
    <property type="evidence" value="ECO:0007669"/>
    <property type="project" value="UniProtKB-KW"/>
</dbReference>
<dbReference type="SUPFAM" id="SSF52833">
    <property type="entry name" value="Thioredoxin-like"/>
    <property type="match status" value="1"/>
</dbReference>
<dbReference type="PANTHER" id="PTHR42852">
    <property type="entry name" value="THIOL:DISULFIDE INTERCHANGE PROTEIN DSBE"/>
    <property type="match status" value="1"/>
</dbReference>
<dbReference type="Gene3D" id="3.40.30.10">
    <property type="entry name" value="Glutaredoxin"/>
    <property type="match status" value="1"/>
</dbReference>
<comment type="caution">
    <text evidence="7">The sequence shown here is derived from an EMBL/GenBank/DDBJ whole genome shotgun (WGS) entry which is preliminary data.</text>
</comment>
<keyword evidence="3" id="KW-1015">Disulfide bond</keyword>
<dbReference type="InterPro" id="IPR050553">
    <property type="entry name" value="Thioredoxin_ResA/DsbE_sf"/>
</dbReference>
<keyword evidence="5" id="KW-0732">Signal</keyword>
<dbReference type="Pfam" id="PF00578">
    <property type="entry name" value="AhpC-TSA"/>
    <property type="match status" value="1"/>
</dbReference>
<sequence length="380" mass="43295">MCMSAKIFRALICLLLLSQALCAQTTDLRIFIDTAVDEKNVVIHYLDGIDVHLVNDRIKDRALILREPLYGHLAKIQVTQRHGDNSFVLHINDKPAVINIIHSDSSLAYSHNENVINFYDTLTNPLYSKLREVTIKEWSSIKNLWDRHSDQLTKDDSIKNLHSDRIKMLFSKVHPLLSDNASNYFSFIYFTDHVGYATTFIKDDPAYFSELLSYLNATFPSEFRSTEEGQALAQSLQVRINPIGLNKDAPDFTATSTEGDQLTLNNFKGKYVLLDFWATWCVPCLKQTPALKNLRSALSTDILEMISISSDKDSVIFEQIVREKEMVWTHVLDKKKDLSRLYGIEAFPTIVLIDQTGKIVYRKVGGELNIDALTAIINDK</sequence>
<gene>
    <name evidence="7" type="ORF">FAZ19_18995</name>
</gene>
<evidence type="ECO:0000256" key="5">
    <source>
        <dbReference type="SAM" id="SignalP"/>
    </source>
</evidence>
<evidence type="ECO:0000259" key="6">
    <source>
        <dbReference type="PROSITE" id="PS51352"/>
    </source>
</evidence>
<evidence type="ECO:0000256" key="2">
    <source>
        <dbReference type="ARBA" id="ARBA00022748"/>
    </source>
</evidence>
<comment type="subcellular location">
    <subcellularLocation>
        <location evidence="1">Cell envelope</location>
    </subcellularLocation>
</comment>
<organism evidence="7 8">
    <name type="scientific">Sphingobacterium alkalisoli</name>
    <dbReference type="NCBI Taxonomy" id="1874115"/>
    <lineage>
        <taxon>Bacteria</taxon>
        <taxon>Pseudomonadati</taxon>
        <taxon>Bacteroidota</taxon>
        <taxon>Sphingobacteriia</taxon>
        <taxon>Sphingobacteriales</taxon>
        <taxon>Sphingobacteriaceae</taxon>
        <taxon>Sphingobacterium</taxon>
    </lineage>
</organism>
<name>A0A4U0GU25_9SPHI</name>
<proteinExistence type="predicted"/>
<dbReference type="PANTHER" id="PTHR42852:SF6">
    <property type="entry name" value="THIOL:DISULFIDE INTERCHANGE PROTEIN DSBE"/>
    <property type="match status" value="1"/>
</dbReference>
<dbReference type="GO" id="GO:0030313">
    <property type="term" value="C:cell envelope"/>
    <property type="evidence" value="ECO:0007669"/>
    <property type="project" value="UniProtKB-SubCell"/>
</dbReference>
<evidence type="ECO:0000313" key="8">
    <source>
        <dbReference type="Proteomes" id="UP000309872"/>
    </source>
</evidence>
<dbReference type="InterPro" id="IPR017937">
    <property type="entry name" value="Thioredoxin_CS"/>
</dbReference>
<dbReference type="EMBL" id="SUKA01000007">
    <property type="protein sequence ID" value="TJY62561.1"/>
    <property type="molecule type" value="Genomic_DNA"/>
</dbReference>
<evidence type="ECO:0000256" key="3">
    <source>
        <dbReference type="ARBA" id="ARBA00023157"/>
    </source>
</evidence>
<evidence type="ECO:0000313" key="7">
    <source>
        <dbReference type="EMBL" id="TJY62561.1"/>
    </source>
</evidence>
<evidence type="ECO:0000256" key="4">
    <source>
        <dbReference type="ARBA" id="ARBA00023284"/>
    </source>
</evidence>
<dbReference type="PROSITE" id="PS00194">
    <property type="entry name" value="THIOREDOXIN_1"/>
    <property type="match status" value="1"/>
</dbReference>
<feature type="chain" id="PRO_5020979851" evidence="5">
    <location>
        <begin position="24"/>
        <end position="380"/>
    </location>
</feature>
<reference evidence="7 8" key="1">
    <citation type="submission" date="2019-04" db="EMBL/GenBank/DDBJ databases">
        <title>Sphingobacterium olei sp. nov., isolated from oil-contaminated soil.</title>
        <authorList>
            <person name="Liu B."/>
        </authorList>
    </citation>
    <scope>NUCLEOTIDE SEQUENCE [LARGE SCALE GENOMIC DNA]</scope>
    <source>
        <strain evidence="7 8">Y3L14</strain>
    </source>
</reference>
<dbReference type="OrthoDB" id="702151at2"/>
<keyword evidence="2" id="KW-0201">Cytochrome c-type biogenesis</keyword>
<accession>A0A4U0GU25</accession>
<evidence type="ECO:0000256" key="1">
    <source>
        <dbReference type="ARBA" id="ARBA00004196"/>
    </source>
</evidence>